<keyword evidence="3" id="KW-1185">Reference proteome</keyword>
<dbReference type="STRING" id="1325564.NSJP_1908"/>
<sequence>MPGKIRFYLDEHVPRAVVQGLRERGVDIKTVGEAGLLSAPDTAHMQQARAERRVIFTQDSDFLRLHAAGHTHCGIVYAPQGTSIGETIHGLMLLHQILKADEMEGHVEFL</sequence>
<dbReference type="OrthoDB" id="280265at2"/>
<dbReference type="InterPro" id="IPR041049">
    <property type="entry name" value="DUF5615"/>
</dbReference>
<accession>A0A1W1I504</accession>
<name>A0A1W1I504_9BACT</name>
<protein>
    <recommendedName>
        <fullName evidence="1">DUF5615 domain-containing protein</fullName>
    </recommendedName>
</protein>
<organism evidence="2 3">
    <name type="scientific">Nitrospira japonica</name>
    <dbReference type="NCBI Taxonomy" id="1325564"/>
    <lineage>
        <taxon>Bacteria</taxon>
        <taxon>Pseudomonadati</taxon>
        <taxon>Nitrospirota</taxon>
        <taxon>Nitrospiria</taxon>
        <taxon>Nitrospirales</taxon>
        <taxon>Nitrospiraceae</taxon>
        <taxon>Nitrospira</taxon>
    </lineage>
</organism>
<evidence type="ECO:0000259" key="1">
    <source>
        <dbReference type="Pfam" id="PF18480"/>
    </source>
</evidence>
<dbReference type="KEGG" id="nja:NSJP_1908"/>
<dbReference type="AlphaFoldDB" id="A0A1W1I504"/>
<feature type="domain" description="DUF5615" evidence="1">
    <location>
        <begin position="6"/>
        <end position="107"/>
    </location>
</feature>
<gene>
    <name evidence="2" type="ORF">NSJP_1908</name>
</gene>
<dbReference type="Pfam" id="PF18480">
    <property type="entry name" value="DUF5615"/>
    <property type="match status" value="1"/>
</dbReference>
<evidence type="ECO:0000313" key="2">
    <source>
        <dbReference type="EMBL" id="SLM48080.1"/>
    </source>
</evidence>
<evidence type="ECO:0000313" key="3">
    <source>
        <dbReference type="Proteomes" id="UP000192042"/>
    </source>
</evidence>
<proteinExistence type="predicted"/>
<reference evidence="2 3" key="1">
    <citation type="submission" date="2017-03" db="EMBL/GenBank/DDBJ databases">
        <authorList>
            <person name="Afonso C.L."/>
            <person name="Miller P.J."/>
            <person name="Scott M.A."/>
            <person name="Spackman E."/>
            <person name="Goraichik I."/>
            <person name="Dimitrov K.M."/>
            <person name="Suarez D.L."/>
            <person name="Swayne D.E."/>
        </authorList>
    </citation>
    <scope>NUCLEOTIDE SEQUENCE [LARGE SCALE GENOMIC DNA]</scope>
    <source>
        <strain evidence="2">Genome sequencing of Nitrospira japonica strain NJ11</strain>
    </source>
</reference>
<dbReference type="EMBL" id="LT828648">
    <property type="protein sequence ID" value="SLM48080.1"/>
    <property type="molecule type" value="Genomic_DNA"/>
</dbReference>
<dbReference type="RefSeq" id="WP_080886521.1">
    <property type="nucleotide sequence ID" value="NZ_LT828648.1"/>
</dbReference>
<dbReference type="Proteomes" id="UP000192042">
    <property type="component" value="Chromosome I"/>
</dbReference>